<dbReference type="InterPro" id="IPR036085">
    <property type="entry name" value="PAZ_dom_sf"/>
</dbReference>
<dbReference type="Gene3D" id="3.40.50.2300">
    <property type="match status" value="1"/>
</dbReference>
<dbReference type="SMART" id="SM00950">
    <property type="entry name" value="Piwi"/>
    <property type="match status" value="1"/>
</dbReference>
<dbReference type="SUPFAM" id="SSF101690">
    <property type="entry name" value="PAZ domain"/>
    <property type="match status" value="1"/>
</dbReference>
<dbReference type="CDD" id="cd04658">
    <property type="entry name" value="Piwi_piwi-like_Euk"/>
    <property type="match status" value="1"/>
</dbReference>
<dbReference type="SMART" id="SM00949">
    <property type="entry name" value="PAZ"/>
    <property type="match status" value="1"/>
</dbReference>
<dbReference type="InterPro" id="IPR003100">
    <property type="entry name" value="PAZ_dom"/>
</dbReference>
<evidence type="ECO:0000259" key="4">
    <source>
        <dbReference type="PROSITE" id="PS50822"/>
    </source>
</evidence>
<feature type="compositionally biased region" description="Basic residues" evidence="2">
    <location>
        <begin position="1"/>
        <end position="13"/>
    </location>
</feature>
<protein>
    <submittedName>
        <fullName evidence="5">Uncharacterized protein</fullName>
    </submittedName>
</protein>
<dbReference type="Proteomes" id="UP001642540">
    <property type="component" value="Unassembled WGS sequence"/>
</dbReference>
<evidence type="ECO:0000256" key="2">
    <source>
        <dbReference type="SAM" id="MobiDB-lite"/>
    </source>
</evidence>
<dbReference type="PROSITE" id="PS50821">
    <property type="entry name" value="PAZ"/>
    <property type="match status" value="1"/>
</dbReference>
<comment type="caution">
    <text evidence="5">The sequence shown here is derived from an EMBL/GenBank/DDBJ whole genome shotgun (WGS) entry which is preliminary data.</text>
</comment>
<sequence length="933" mass="106237">MEPMRGRGRGRGVRRLEVEADLDLEPQRETARHENSPQGVGPSLTVGRGRGRGRGIVVPEPAQLSFDPSPVTLPENPEEDDFLAAFRRLQLTGSMGRGRGRGFSFSSVPVPSTAEDSGIGSQVTAGRLMTPLQTQKNPTSSLLSARSSSGIAKPGDGDLGLKDLDFNKEPIIKRGQSGKRVSIAANFVRLKVAKEMGIFEYYVDFKPEVENFRFRKKLISSLTDKLGSAKTFDGSKLYLATKLPNDFSEFSVPYPQEPDQNVHIIIKFVKKNNLTECVHFYNVLFRRIMESLGMVEMKRNFYNHRAVFDVPLHKLEIWPGYVTAIDEFEGGLLLCCDSSHRVLRTTTVLDAWNDFISDNLERSKMNFMEYIVGKIVITNYNKRHYRIDGVEWSKSPKSTFTNSRQEEMTFVQYYEHAYKLCIKDMTQPLLVHHPKSDEKGCIPVILLVPELCNITGMDSSITSNYKIMKDIACHTRLTPQQRNLALKKLIDNVNNCDETKSILNQWGLTLEEAGVRLEGRVMTIPSIFLTKKQHEDPNHPGYFPESANFGNLRSSIFDPIPVRNWLLFFSGRDRARANRMMEVYKQVAQPFGIDYGSLTHGQPIDVGNASTESFRNALEKHIHDRVQFVVVILPSAQDNTYAMIKTICTTGRPIPSQVILSKNLGDEKKLRSIMQKIVLQINCKLGGSLWAMRIPLREKIMFIGFDVYHDPKRKSQSVTALVASLNNTHTKYYSRVIFQHQHQETVNSMFPILKEMLRAYDKENKGFPDRVIVWRDGVGDGQLMYTKDHEVPQIVSAFKSLNIGPKFTFCVVQKRINARLYLQEKHSLQNPEPGTIIDHTITRKYLYDFFLISQLVREGTVSPTHYVVLEDNSNISPDLIQKFAFATSFMYFNWTGSVRVPAMCQYAHKLALLVGQYTQCEPAREMATRLYYL</sequence>
<evidence type="ECO:0000256" key="1">
    <source>
        <dbReference type="RuleBase" id="RU361178"/>
    </source>
</evidence>
<feature type="domain" description="PAZ" evidence="3">
    <location>
        <begin position="351"/>
        <end position="456"/>
    </location>
</feature>
<name>A0ABP1QTT4_9HEXA</name>
<evidence type="ECO:0000259" key="3">
    <source>
        <dbReference type="PROSITE" id="PS50821"/>
    </source>
</evidence>
<dbReference type="PANTHER" id="PTHR22891">
    <property type="entry name" value="EUKARYOTIC TRANSLATION INITIATION FACTOR 2C"/>
    <property type="match status" value="1"/>
</dbReference>
<dbReference type="InterPro" id="IPR036397">
    <property type="entry name" value="RNaseH_sf"/>
</dbReference>
<reference evidence="5 6" key="1">
    <citation type="submission" date="2024-08" db="EMBL/GenBank/DDBJ databases">
        <authorList>
            <person name="Cucini C."/>
            <person name="Frati F."/>
        </authorList>
    </citation>
    <scope>NUCLEOTIDE SEQUENCE [LARGE SCALE GENOMIC DNA]</scope>
</reference>
<accession>A0ABP1QTT4</accession>
<feature type="region of interest" description="Disordered" evidence="2">
    <location>
        <begin position="1"/>
        <end position="53"/>
    </location>
</feature>
<dbReference type="Pfam" id="PF02170">
    <property type="entry name" value="PAZ"/>
    <property type="match status" value="1"/>
</dbReference>
<dbReference type="InterPro" id="IPR012337">
    <property type="entry name" value="RNaseH-like_sf"/>
</dbReference>
<organism evidence="5 6">
    <name type="scientific">Orchesella dallaii</name>
    <dbReference type="NCBI Taxonomy" id="48710"/>
    <lineage>
        <taxon>Eukaryota</taxon>
        <taxon>Metazoa</taxon>
        <taxon>Ecdysozoa</taxon>
        <taxon>Arthropoda</taxon>
        <taxon>Hexapoda</taxon>
        <taxon>Collembola</taxon>
        <taxon>Entomobryomorpha</taxon>
        <taxon>Entomobryoidea</taxon>
        <taxon>Orchesellidae</taxon>
        <taxon>Orchesellinae</taxon>
        <taxon>Orchesella</taxon>
    </lineage>
</organism>
<comment type="similarity">
    <text evidence="1">Belongs to the argonaute family.</text>
</comment>
<feature type="region of interest" description="Disordered" evidence="2">
    <location>
        <begin position="129"/>
        <end position="156"/>
    </location>
</feature>
<feature type="compositionally biased region" description="Basic and acidic residues" evidence="2">
    <location>
        <begin position="25"/>
        <end position="35"/>
    </location>
</feature>
<feature type="domain" description="Piwi" evidence="4">
    <location>
        <begin position="628"/>
        <end position="919"/>
    </location>
</feature>
<dbReference type="Gene3D" id="2.170.260.10">
    <property type="entry name" value="paz domain"/>
    <property type="match status" value="1"/>
</dbReference>
<dbReference type="Pfam" id="PF02171">
    <property type="entry name" value="Piwi"/>
    <property type="match status" value="1"/>
</dbReference>
<evidence type="ECO:0000313" key="6">
    <source>
        <dbReference type="Proteomes" id="UP001642540"/>
    </source>
</evidence>
<feature type="compositionally biased region" description="Low complexity" evidence="2">
    <location>
        <begin position="140"/>
        <end position="149"/>
    </location>
</feature>
<dbReference type="CDD" id="cd02845">
    <property type="entry name" value="PAZ_piwi_like"/>
    <property type="match status" value="1"/>
</dbReference>
<gene>
    <name evidence="5" type="ORF">ODALV1_LOCUS15227</name>
</gene>
<dbReference type="Gene3D" id="3.30.420.10">
    <property type="entry name" value="Ribonuclease H-like superfamily/Ribonuclease H"/>
    <property type="match status" value="1"/>
</dbReference>
<evidence type="ECO:0000313" key="5">
    <source>
        <dbReference type="EMBL" id="CAL8111645.1"/>
    </source>
</evidence>
<keyword evidence="6" id="KW-1185">Reference proteome</keyword>
<dbReference type="SUPFAM" id="SSF53098">
    <property type="entry name" value="Ribonuclease H-like"/>
    <property type="match status" value="1"/>
</dbReference>
<dbReference type="Pfam" id="PF23278">
    <property type="entry name" value="Piwi_N"/>
    <property type="match status" value="1"/>
</dbReference>
<proteinExistence type="inferred from homology"/>
<dbReference type="EMBL" id="CAXLJM020000046">
    <property type="protein sequence ID" value="CAL8111645.1"/>
    <property type="molecule type" value="Genomic_DNA"/>
</dbReference>
<dbReference type="PROSITE" id="PS50822">
    <property type="entry name" value="PIWI"/>
    <property type="match status" value="1"/>
</dbReference>
<dbReference type="InterPro" id="IPR003165">
    <property type="entry name" value="Piwi"/>
</dbReference>